<dbReference type="PANTHER" id="PTHR34921">
    <property type="entry name" value="MEIOTIC RECOMBINATION PROTEIN REC114"/>
    <property type="match status" value="1"/>
</dbReference>
<dbReference type="AlphaFoldDB" id="A0A401PWK1"/>
<dbReference type="OMA" id="RYGRFML"/>
<sequence>MSGSRLVFESNPEKGVLSLMVVQSGHFLISQGGATLLEGFSLIDAHKWCKAVRRADCVLFGSKVKNESRMFRVQFSGDSHRQALEGCSTCVQMLLQYIDVQNPDGKVQNQALQLSQPTNVSLSGSLELESMLGATSPKLPLAYQQSTLNAEELGPFLRLCLLDQGFPEFVEQVEQELKKLIDA</sequence>
<evidence type="ECO:0000313" key="2">
    <source>
        <dbReference type="Proteomes" id="UP000288216"/>
    </source>
</evidence>
<comment type="caution">
    <text evidence="1">The sequence shown here is derived from an EMBL/GenBank/DDBJ whole genome shotgun (WGS) entry which is preliminary data.</text>
</comment>
<dbReference type="PANTHER" id="PTHR34921:SF1">
    <property type="entry name" value="MEIOTIC RECOMBINATION PROTEIN REC114"/>
    <property type="match status" value="1"/>
</dbReference>
<accession>A0A401PWK1</accession>
<dbReference type="EMBL" id="BFAA01011590">
    <property type="protein sequence ID" value="GCB77507.1"/>
    <property type="molecule type" value="Genomic_DNA"/>
</dbReference>
<evidence type="ECO:0008006" key="3">
    <source>
        <dbReference type="Google" id="ProtNLM"/>
    </source>
</evidence>
<dbReference type="Pfam" id="PF15165">
    <property type="entry name" value="REC114-like"/>
    <property type="match status" value="2"/>
</dbReference>
<dbReference type="STRING" id="75743.A0A401PWK1"/>
<dbReference type="OrthoDB" id="6479200at2759"/>
<organism evidence="1 2">
    <name type="scientific">Scyliorhinus torazame</name>
    <name type="common">Cloudy catshark</name>
    <name type="synonym">Catulus torazame</name>
    <dbReference type="NCBI Taxonomy" id="75743"/>
    <lineage>
        <taxon>Eukaryota</taxon>
        <taxon>Metazoa</taxon>
        <taxon>Chordata</taxon>
        <taxon>Craniata</taxon>
        <taxon>Vertebrata</taxon>
        <taxon>Chondrichthyes</taxon>
        <taxon>Elasmobranchii</taxon>
        <taxon>Galeomorphii</taxon>
        <taxon>Galeoidea</taxon>
        <taxon>Carcharhiniformes</taxon>
        <taxon>Scyliorhinidae</taxon>
        <taxon>Scyliorhinus</taxon>
    </lineage>
</organism>
<dbReference type="InterPro" id="IPR029168">
    <property type="entry name" value="REC114L"/>
</dbReference>
<gene>
    <name evidence="1" type="ORF">scyTo_0017609</name>
</gene>
<protein>
    <recommendedName>
        <fullName evidence="3">REC114 meiotic recombination protein</fullName>
    </recommendedName>
</protein>
<keyword evidence="2" id="KW-1185">Reference proteome</keyword>
<evidence type="ECO:0000313" key="1">
    <source>
        <dbReference type="EMBL" id="GCB77507.1"/>
    </source>
</evidence>
<proteinExistence type="predicted"/>
<reference evidence="1 2" key="1">
    <citation type="journal article" date="2018" name="Nat. Ecol. Evol.">
        <title>Shark genomes provide insights into elasmobranch evolution and the origin of vertebrates.</title>
        <authorList>
            <person name="Hara Y"/>
            <person name="Yamaguchi K"/>
            <person name="Onimaru K"/>
            <person name="Kadota M"/>
            <person name="Koyanagi M"/>
            <person name="Keeley SD"/>
            <person name="Tatsumi K"/>
            <person name="Tanaka K"/>
            <person name="Motone F"/>
            <person name="Kageyama Y"/>
            <person name="Nozu R"/>
            <person name="Adachi N"/>
            <person name="Nishimura O"/>
            <person name="Nakagawa R"/>
            <person name="Tanegashima C"/>
            <person name="Kiyatake I"/>
            <person name="Matsumoto R"/>
            <person name="Murakumo K"/>
            <person name="Nishida K"/>
            <person name="Terakita A"/>
            <person name="Kuratani S"/>
            <person name="Sato K"/>
            <person name="Hyodo S Kuraku.S."/>
        </authorList>
    </citation>
    <scope>NUCLEOTIDE SEQUENCE [LARGE SCALE GENOMIC DNA]</scope>
</reference>
<name>A0A401PWK1_SCYTO</name>
<dbReference type="Proteomes" id="UP000288216">
    <property type="component" value="Unassembled WGS sequence"/>
</dbReference>